<comment type="caution">
    <text evidence="2">The sequence shown here is derived from an EMBL/GenBank/DDBJ whole genome shotgun (WGS) entry which is preliminary data.</text>
</comment>
<sequence length="34" mass="3746">MNKSRSRITSISSRKANSVGVTQPKACPHERTFA</sequence>
<name>A0A7J9BYN9_GOSGO</name>
<evidence type="ECO:0000313" key="2">
    <source>
        <dbReference type="EMBL" id="MBA0741247.1"/>
    </source>
</evidence>
<evidence type="ECO:0000313" key="3">
    <source>
        <dbReference type="Proteomes" id="UP000593579"/>
    </source>
</evidence>
<accession>A0A7J9BYN9</accession>
<dbReference type="AlphaFoldDB" id="A0A7J9BYN9"/>
<dbReference type="Proteomes" id="UP000593579">
    <property type="component" value="Unassembled WGS sequence"/>
</dbReference>
<proteinExistence type="predicted"/>
<reference evidence="2 3" key="1">
    <citation type="journal article" date="2019" name="Genome Biol. Evol.">
        <title>Insights into the evolution of the New World diploid cottons (Gossypium, subgenus Houzingenia) based on genome sequencing.</title>
        <authorList>
            <person name="Grover C.E."/>
            <person name="Arick M.A. 2nd"/>
            <person name="Thrash A."/>
            <person name="Conover J.L."/>
            <person name="Sanders W.S."/>
            <person name="Peterson D.G."/>
            <person name="Frelichowski J.E."/>
            <person name="Scheffler J.A."/>
            <person name="Scheffler B.E."/>
            <person name="Wendel J.F."/>
        </authorList>
    </citation>
    <scope>NUCLEOTIDE SEQUENCE [LARGE SCALE GENOMIC DNA]</scope>
    <source>
        <strain evidence="2">5</strain>
        <tissue evidence="2">Leaf</tissue>
    </source>
</reference>
<dbReference type="EMBL" id="JABEZY010000007">
    <property type="protein sequence ID" value="MBA0741247.1"/>
    <property type="molecule type" value="Genomic_DNA"/>
</dbReference>
<protein>
    <submittedName>
        <fullName evidence="2">Uncharacterized protein</fullName>
    </submittedName>
</protein>
<keyword evidence="3" id="KW-1185">Reference proteome</keyword>
<evidence type="ECO:0000256" key="1">
    <source>
        <dbReference type="SAM" id="MobiDB-lite"/>
    </source>
</evidence>
<gene>
    <name evidence="2" type="ORF">Gogos_014415</name>
</gene>
<organism evidence="2 3">
    <name type="scientific">Gossypium gossypioides</name>
    <name type="common">Mexican cotton</name>
    <name type="synonym">Selera gossypioides</name>
    <dbReference type="NCBI Taxonomy" id="34282"/>
    <lineage>
        <taxon>Eukaryota</taxon>
        <taxon>Viridiplantae</taxon>
        <taxon>Streptophyta</taxon>
        <taxon>Embryophyta</taxon>
        <taxon>Tracheophyta</taxon>
        <taxon>Spermatophyta</taxon>
        <taxon>Magnoliopsida</taxon>
        <taxon>eudicotyledons</taxon>
        <taxon>Gunneridae</taxon>
        <taxon>Pentapetalae</taxon>
        <taxon>rosids</taxon>
        <taxon>malvids</taxon>
        <taxon>Malvales</taxon>
        <taxon>Malvaceae</taxon>
        <taxon>Malvoideae</taxon>
        <taxon>Gossypium</taxon>
    </lineage>
</organism>
<feature type="region of interest" description="Disordered" evidence="1">
    <location>
        <begin position="1"/>
        <end position="34"/>
    </location>
</feature>